<evidence type="ECO:0000313" key="3">
    <source>
        <dbReference type="Proteomes" id="UP000677611"/>
    </source>
</evidence>
<reference evidence="2 3" key="1">
    <citation type="submission" date="2021-03" db="EMBL/GenBank/DDBJ databases">
        <title>Identification of novel Bacillus strains.</title>
        <authorList>
            <person name="Xiao Z."/>
            <person name="Li Y."/>
            <person name="Shen J."/>
        </authorList>
    </citation>
    <scope>NUCLEOTIDE SEQUENCE [LARGE SCALE GENOMIC DNA]</scope>
    <source>
        <strain evidence="2 3">SY8</strain>
    </source>
</reference>
<name>A0ABS3NWS7_9BACI</name>
<feature type="transmembrane region" description="Helical" evidence="1">
    <location>
        <begin position="12"/>
        <end position="30"/>
    </location>
</feature>
<proteinExistence type="predicted"/>
<protein>
    <submittedName>
        <fullName evidence="2">Uncharacterized protein</fullName>
    </submittedName>
</protein>
<gene>
    <name evidence="2" type="ORF">J4P90_09045</name>
</gene>
<evidence type="ECO:0000313" key="2">
    <source>
        <dbReference type="EMBL" id="MBO1625392.1"/>
    </source>
</evidence>
<keyword evidence="1" id="KW-0472">Membrane</keyword>
<keyword evidence="1" id="KW-1133">Transmembrane helix</keyword>
<dbReference type="RefSeq" id="WP_208017384.1">
    <property type="nucleotide sequence ID" value="NZ_CP127376.1"/>
</dbReference>
<feature type="transmembrane region" description="Helical" evidence="1">
    <location>
        <begin position="36"/>
        <end position="56"/>
    </location>
</feature>
<feature type="transmembrane region" description="Helical" evidence="1">
    <location>
        <begin position="77"/>
        <end position="95"/>
    </location>
</feature>
<keyword evidence="1" id="KW-0812">Transmembrane</keyword>
<evidence type="ECO:0000256" key="1">
    <source>
        <dbReference type="SAM" id="Phobius"/>
    </source>
</evidence>
<comment type="caution">
    <text evidence="2">The sequence shown here is derived from an EMBL/GenBank/DDBJ whole genome shotgun (WGS) entry which is preliminary data.</text>
</comment>
<accession>A0ABS3NWS7</accession>
<keyword evidence="3" id="KW-1185">Reference proteome</keyword>
<organism evidence="2 3">
    <name type="scientific">Bacillus arachidis</name>
    <dbReference type="NCBI Taxonomy" id="2819290"/>
    <lineage>
        <taxon>Bacteria</taxon>
        <taxon>Bacillati</taxon>
        <taxon>Bacillota</taxon>
        <taxon>Bacilli</taxon>
        <taxon>Bacillales</taxon>
        <taxon>Bacillaceae</taxon>
        <taxon>Bacillus</taxon>
    </lineage>
</organism>
<dbReference type="Proteomes" id="UP000677611">
    <property type="component" value="Unassembled WGS sequence"/>
</dbReference>
<dbReference type="EMBL" id="JAGDQJ010000010">
    <property type="protein sequence ID" value="MBO1625392.1"/>
    <property type="molecule type" value="Genomic_DNA"/>
</dbReference>
<sequence length="118" mass="13255">MRKKSTRSVSDIFAMLFFYCTTGLLSVIVVPVLATIAYGFGFCTVLILIAGIIRSFGATWVQMDIGPGLSIPQEWSMVWALIIGGIVGSIAYFSWKYLRIYLNFLSRSYRKVLPVNEQ</sequence>